<evidence type="ECO:0000256" key="1">
    <source>
        <dbReference type="SAM" id="MobiDB-lite"/>
    </source>
</evidence>
<name>A0A8J5W244_ZIZPA</name>
<dbReference type="GO" id="GO:0005737">
    <property type="term" value="C:cytoplasm"/>
    <property type="evidence" value="ECO:0007669"/>
    <property type="project" value="TreeGrafter"/>
</dbReference>
<sequence length="350" mass="39780">MGTTNVDAVVALVGGAHRRARRDTVVVHRHAISGWHQLLRWGNAAPSSSRWSTTPPPSIPGAAPRRRTGAPCSGHDDCRPNQTADREAPLEDPCHVFSKAIVMRVEYAHYPNLTIIDTPGFVLKAKKGEPESTPEEILSMVKSLASPSHRLLLFLQRSSVEWCSSLWLDVIREIDPTFRHTMIVISKFDNRLKEFTEHWEVDSYLSTSGYLGDNIHSFFVALPKDCGMISNEDFRRQICQLDIDVLRHLRDSVKGGFNEEKYGPYIGFSCLRKYLESELQKRYKEAAPATLALFAQFFVKPLMSQDAVLREINVIDYEHKKNLLSDGWRMYQRAEARQRSAWATVLPTAE</sequence>
<dbReference type="InterPro" id="IPR030381">
    <property type="entry name" value="G_DYNAMIN_dom"/>
</dbReference>
<evidence type="ECO:0000313" key="4">
    <source>
        <dbReference type="Proteomes" id="UP000729402"/>
    </source>
</evidence>
<reference evidence="3" key="2">
    <citation type="submission" date="2021-02" db="EMBL/GenBank/DDBJ databases">
        <authorList>
            <person name="Kimball J.A."/>
            <person name="Haas M.W."/>
            <person name="Macchietto M."/>
            <person name="Kono T."/>
            <person name="Duquette J."/>
            <person name="Shao M."/>
        </authorList>
    </citation>
    <scope>NUCLEOTIDE SEQUENCE</scope>
    <source>
        <tissue evidence="3">Fresh leaf tissue</tissue>
    </source>
</reference>
<reference evidence="3" key="1">
    <citation type="journal article" date="2021" name="bioRxiv">
        <title>Whole Genome Assembly and Annotation of Northern Wild Rice, Zizania palustris L., Supports a Whole Genome Duplication in the Zizania Genus.</title>
        <authorList>
            <person name="Haas M."/>
            <person name="Kono T."/>
            <person name="Macchietto M."/>
            <person name="Millas R."/>
            <person name="McGilp L."/>
            <person name="Shao M."/>
            <person name="Duquette J."/>
            <person name="Hirsch C.N."/>
            <person name="Kimball J."/>
        </authorList>
    </citation>
    <scope>NUCLEOTIDE SEQUENCE</scope>
    <source>
        <tissue evidence="3">Fresh leaf tissue</tissue>
    </source>
</reference>
<protein>
    <recommendedName>
        <fullName evidence="2">Dynamin-type G domain-containing protein</fullName>
    </recommendedName>
</protein>
<dbReference type="InterPro" id="IPR022812">
    <property type="entry name" value="Dynamin"/>
</dbReference>
<dbReference type="PANTHER" id="PTHR11566">
    <property type="entry name" value="DYNAMIN"/>
    <property type="match status" value="1"/>
</dbReference>
<dbReference type="GO" id="GO:0005874">
    <property type="term" value="C:microtubule"/>
    <property type="evidence" value="ECO:0007669"/>
    <property type="project" value="TreeGrafter"/>
</dbReference>
<gene>
    <name evidence="3" type="ORF">GUJ93_ZPchr0006g45296</name>
</gene>
<comment type="caution">
    <text evidence="3">The sequence shown here is derived from an EMBL/GenBank/DDBJ whole genome shotgun (WGS) entry which is preliminary data.</text>
</comment>
<proteinExistence type="predicted"/>
<dbReference type="OrthoDB" id="5061070at2759"/>
<dbReference type="GO" id="GO:0016020">
    <property type="term" value="C:membrane"/>
    <property type="evidence" value="ECO:0007669"/>
    <property type="project" value="TreeGrafter"/>
</dbReference>
<dbReference type="EMBL" id="JAAALK010000283">
    <property type="protein sequence ID" value="KAG8069529.1"/>
    <property type="molecule type" value="Genomic_DNA"/>
</dbReference>
<dbReference type="AlphaFoldDB" id="A0A8J5W244"/>
<dbReference type="PROSITE" id="PS51718">
    <property type="entry name" value="G_DYNAMIN_2"/>
    <property type="match status" value="1"/>
</dbReference>
<feature type="region of interest" description="Disordered" evidence="1">
    <location>
        <begin position="45"/>
        <end position="87"/>
    </location>
</feature>
<feature type="compositionally biased region" description="Basic and acidic residues" evidence="1">
    <location>
        <begin position="74"/>
        <end position="87"/>
    </location>
</feature>
<evidence type="ECO:0000259" key="2">
    <source>
        <dbReference type="PROSITE" id="PS51718"/>
    </source>
</evidence>
<organism evidence="3 4">
    <name type="scientific">Zizania palustris</name>
    <name type="common">Northern wild rice</name>
    <dbReference type="NCBI Taxonomy" id="103762"/>
    <lineage>
        <taxon>Eukaryota</taxon>
        <taxon>Viridiplantae</taxon>
        <taxon>Streptophyta</taxon>
        <taxon>Embryophyta</taxon>
        <taxon>Tracheophyta</taxon>
        <taxon>Spermatophyta</taxon>
        <taxon>Magnoliopsida</taxon>
        <taxon>Liliopsida</taxon>
        <taxon>Poales</taxon>
        <taxon>Poaceae</taxon>
        <taxon>BOP clade</taxon>
        <taxon>Oryzoideae</taxon>
        <taxon>Oryzeae</taxon>
        <taxon>Zizaniinae</taxon>
        <taxon>Zizania</taxon>
    </lineage>
</organism>
<feature type="domain" description="Dynamin-type G" evidence="2">
    <location>
        <begin position="1"/>
        <end position="288"/>
    </location>
</feature>
<dbReference type="Pfam" id="PF00350">
    <property type="entry name" value="Dynamin_N"/>
    <property type="match status" value="1"/>
</dbReference>
<dbReference type="InterPro" id="IPR045063">
    <property type="entry name" value="Dynamin_N"/>
</dbReference>
<dbReference type="GO" id="GO:0003924">
    <property type="term" value="F:GTPase activity"/>
    <property type="evidence" value="ECO:0007669"/>
    <property type="project" value="TreeGrafter"/>
</dbReference>
<keyword evidence="4" id="KW-1185">Reference proteome</keyword>
<dbReference type="Proteomes" id="UP000729402">
    <property type="component" value="Unassembled WGS sequence"/>
</dbReference>
<dbReference type="PANTHER" id="PTHR11566:SF169">
    <property type="entry name" value="DYNAMIN-LIKE PROTEIN C"/>
    <property type="match status" value="1"/>
</dbReference>
<dbReference type="GO" id="GO:0005525">
    <property type="term" value="F:GTP binding"/>
    <property type="evidence" value="ECO:0007669"/>
    <property type="project" value="InterPro"/>
</dbReference>
<evidence type="ECO:0000313" key="3">
    <source>
        <dbReference type="EMBL" id="KAG8069529.1"/>
    </source>
</evidence>
<dbReference type="GO" id="GO:0008017">
    <property type="term" value="F:microtubule binding"/>
    <property type="evidence" value="ECO:0007669"/>
    <property type="project" value="TreeGrafter"/>
</dbReference>
<accession>A0A8J5W244</accession>